<proteinExistence type="predicted"/>
<keyword evidence="2" id="KW-0472">Membrane</keyword>
<evidence type="ECO:0000256" key="3">
    <source>
        <dbReference type="SAM" id="SignalP"/>
    </source>
</evidence>
<organism evidence="4 5">
    <name type="scientific">Prymnesium parvum</name>
    <name type="common">Toxic golden alga</name>
    <dbReference type="NCBI Taxonomy" id="97485"/>
    <lineage>
        <taxon>Eukaryota</taxon>
        <taxon>Haptista</taxon>
        <taxon>Haptophyta</taxon>
        <taxon>Prymnesiophyceae</taxon>
        <taxon>Prymnesiales</taxon>
        <taxon>Prymnesiaceae</taxon>
        <taxon>Prymnesium</taxon>
    </lineage>
</organism>
<feature type="region of interest" description="Disordered" evidence="1">
    <location>
        <begin position="116"/>
        <end position="137"/>
    </location>
</feature>
<dbReference type="PRINTS" id="PR01217">
    <property type="entry name" value="PRICHEXTENSN"/>
</dbReference>
<keyword evidence="3" id="KW-0732">Signal</keyword>
<evidence type="ECO:0000256" key="1">
    <source>
        <dbReference type="SAM" id="MobiDB-lite"/>
    </source>
</evidence>
<evidence type="ECO:0000313" key="4">
    <source>
        <dbReference type="EMBL" id="KAL1519214.1"/>
    </source>
</evidence>
<evidence type="ECO:0000256" key="2">
    <source>
        <dbReference type="SAM" id="Phobius"/>
    </source>
</evidence>
<feature type="chain" id="PRO_5044318951" evidence="3">
    <location>
        <begin position="23"/>
        <end position="402"/>
    </location>
</feature>
<feature type="region of interest" description="Disordered" evidence="1">
    <location>
        <begin position="305"/>
        <end position="402"/>
    </location>
</feature>
<feature type="signal peptide" evidence="3">
    <location>
        <begin position="1"/>
        <end position="22"/>
    </location>
</feature>
<feature type="transmembrane region" description="Helical" evidence="2">
    <location>
        <begin position="276"/>
        <end position="297"/>
    </location>
</feature>
<dbReference type="EMBL" id="JBGBPQ010000010">
    <property type="protein sequence ID" value="KAL1519214.1"/>
    <property type="molecule type" value="Genomic_DNA"/>
</dbReference>
<protein>
    <submittedName>
        <fullName evidence="4">Uncharacterized protein</fullName>
    </submittedName>
</protein>
<keyword evidence="5" id="KW-1185">Reference proteome</keyword>
<dbReference type="Proteomes" id="UP001515480">
    <property type="component" value="Unassembled WGS sequence"/>
</dbReference>
<evidence type="ECO:0000313" key="5">
    <source>
        <dbReference type="Proteomes" id="UP001515480"/>
    </source>
</evidence>
<keyword evidence="2" id="KW-0812">Transmembrane</keyword>
<accession>A0AB34JBX7</accession>
<name>A0AB34JBX7_PRYPA</name>
<gene>
    <name evidence="4" type="ORF">AB1Y20_003474</name>
</gene>
<dbReference type="AlphaFoldDB" id="A0AB34JBX7"/>
<feature type="region of interest" description="Disordered" evidence="1">
    <location>
        <begin position="175"/>
        <end position="218"/>
    </location>
</feature>
<comment type="caution">
    <text evidence="4">The sequence shown here is derived from an EMBL/GenBank/DDBJ whole genome shotgun (WGS) entry which is preliminary data.</text>
</comment>
<sequence length="402" mass="43327">MRARRARLLLASLAPSLACAEAQPVVKKAGWLRRAPADFAARSSYDEDAGPGAGFDLSDEGEASELFPHPEDEDEEVVVNCDWRDAQLERCHLLVCVKIEIREAEARSWQREVRIASSREESTQRDRERCGARDVGAHPVLAAGARALPQRHDALPSRRAVRLSPRPAAPFARAPPAPPCLPRFAPPPPPSAPPPSPSPPPSAPPPRLPARLPPSLPPPLAPPPAAPCRRFCLALLRACSSRPAACAGCAPCAHFAAPAPPPARAAPPPPLSPAAAAVYLSLWIAACAGGGGAWRWARALRRAQRGRRLDTTGERAPSPVPSALDPPDDDGSRPQNASHMMPHIKEEYGTPFSIDVRDSPTHKWSQKQSSKHQQQKVRPVDSDSFSDLAPTLQQHQSTRKSY</sequence>
<reference evidence="4 5" key="1">
    <citation type="journal article" date="2024" name="Science">
        <title>Giant polyketide synthase enzymes in the biosynthesis of giant marine polyether toxins.</title>
        <authorList>
            <person name="Fallon T.R."/>
            <person name="Shende V.V."/>
            <person name="Wierzbicki I.H."/>
            <person name="Pendleton A.L."/>
            <person name="Watervoot N.F."/>
            <person name="Auber R.P."/>
            <person name="Gonzalez D.J."/>
            <person name="Wisecaver J.H."/>
            <person name="Moore B.S."/>
        </authorList>
    </citation>
    <scope>NUCLEOTIDE SEQUENCE [LARGE SCALE GENOMIC DNA]</scope>
    <source>
        <strain evidence="4 5">12B1</strain>
    </source>
</reference>
<keyword evidence="2" id="KW-1133">Transmembrane helix</keyword>
<feature type="compositionally biased region" description="Basic and acidic residues" evidence="1">
    <location>
        <begin position="116"/>
        <end position="136"/>
    </location>
</feature>